<dbReference type="EMBL" id="MU826358">
    <property type="protein sequence ID" value="KAJ7379398.1"/>
    <property type="molecule type" value="Genomic_DNA"/>
</dbReference>
<comment type="caution">
    <text evidence="2">The sequence shown here is derived from an EMBL/GenBank/DDBJ whole genome shotgun (WGS) entry which is preliminary data.</text>
</comment>
<dbReference type="AlphaFoldDB" id="A0A9W9ZCW9"/>
<name>A0A9W9ZCW9_9CNID</name>
<evidence type="ECO:0000313" key="3">
    <source>
        <dbReference type="Proteomes" id="UP001163046"/>
    </source>
</evidence>
<feature type="coiled-coil region" evidence="1">
    <location>
        <begin position="83"/>
        <end position="110"/>
    </location>
</feature>
<reference evidence="2" key="1">
    <citation type="submission" date="2023-01" db="EMBL/GenBank/DDBJ databases">
        <title>Genome assembly of the deep-sea coral Lophelia pertusa.</title>
        <authorList>
            <person name="Herrera S."/>
            <person name="Cordes E."/>
        </authorList>
    </citation>
    <scope>NUCLEOTIDE SEQUENCE</scope>
    <source>
        <strain evidence="2">USNM1676648</strain>
        <tissue evidence="2">Polyp</tissue>
    </source>
</reference>
<organism evidence="2 3">
    <name type="scientific">Desmophyllum pertusum</name>
    <dbReference type="NCBI Taxonomy" id="174260"/>
    <lineage>
        <taxon>Eukaryota</taxon>
        <taxon>Metazoa</taxon>
        <taxon>Cnidaria</taxon>
        <taxon>Anthozoa</taxon>
        <taxon>Hexacorallia</taxon>
        <taxon>Scleractinia</taxon>
        <taxon>Caryophylliina</taxon>
        <taxon>Caryophylliidae</taxon>
        <taxon>Desmophyllum</taxon>
    </lineage>
</organism>
<accession>A0A9W9ZCW9</accession>
<dbReference type="Proteomes" id="UP001163046">
    <property type="component" value="Unassembled WGS sequence"/>
</dbReference>
<keyword evidence="3" id="KW-1185">Reference proteome</keyword>
<sequence>AYVPNHVFHDERVHFWDLPRLGGVLSHLKKAYHDVIEESANRGESGEGDEPFMTCEDRNLDPSLVEMLDGVIMLYHIAVHKQLSKVRAVRDNMKQNIKALEENNGKDETM</sequence>
<feature type="non-terminal residue" evidence="2">
    <location>
        <position position="110"/>
    </location>
</feature>
<dbReference type="OrthoDB" id="5954453at2759"/>
<evidence type="ECO:0000313" key="2">
    <source>
        <dbReference type="EMBL" id="KAJ7379398.1"/>
    </source>
</evidence>
<keyword evidence="1" id="KW-0175">Coiled coil</keyword>
<proteinExistence type="predicted"/>
<evidence type="ECO:0000256" key="1">
    <source>
        <dbReference type="SAM" id="Coils"/>
    </source>
</evidence>
<gene>
    <name evidence="2" type="ORF">OS493_016635</name>
</gene>
<protein>
    <submittedName>
        <fullName evidence="2">Uncharacterized protein</fullName>
    </submittedName>
</protein>